<comment type="catalytic activity">
    <reaction evidence="13">
        <text>GMP + diphosphate = guanine + 5-phospho-alpha-D-ribose 1-diphosphate</text>
        <dbReference type="Rhea" id="RHEA:25424"/>
        <dbReference type="ChEBI" id="CHEBI:16235"/>
        <dbReference type="ChEBI" id="CHEBI:33019"/>
        <dbReference type="ChEBI" id="CHEBI:58017"/>
        <dbReference type="ChEBI" id="CHEBI:58115"/>
        <dbReference type="EC" id="2.4.2.8"/>
    </reaction>
    <physiologicalReaction direction="right-to-left" evidence="13">
        <dbReference type="Rhea" id="RHEA:25426"/>
    </physiologicalReaction>
</comment>
<dbReference type="PANTHER" id="PTHR43340:SF1">
    <property type="entry name" value="HYPOXANTHINE PHOSPHORIBOSYLTRANSFERASE"/>
    <property type="match status" value="1"/>
</dbReference>
<evidence type="ECO:0000256" key="9">
    <source>
        <dbReference type="ARBA" id="ARBA00022723"/>
    </source>
</evidence>
<evidence type="ECO:0000256" key="11">
    <source>
        <dbReference type="ARBA" id="ARBA00022741"/>
    </source>
</evidence>
<evidence type="ECO:0000256" key="12">
    <source>
        <dbReference type="ARBA" id="ARBA00022842"/>
    </source>
</evidence>
<dbReference type="GO" id="GO:0006166">
    <property type="term" value="P:purine ribonucleoside salvage"/>
    <property type="evidence" value="ECO:0007669"/>
    <property type="project" value="UniProtKB-KW"/>
</dbReference>
<gene>
    <name evidence="17" type="ORF">FHS56_001037</name>
</gene>
<keyword evidence="10 15" id="KW-0660">Purine salvage</keyword>
<evidence type="ECO:0000256" key="8">
    <source>
        <dbReference type="ARBA" id="ARBA00022679"/>
    </source>
</evidence>
<dbReference type="GO" id="GO:0000166">
    <property type="term" value="F:nucleotide binding"/>
    <property type="evidence" value="ECO:0007669"/>
    <property type="project" value="UniProtKB-KW"/>
</dbReference>
<evidence type="ECO:0000256" key="14">
    <source>
        <dbReference type="ARBA" id="ARBA00049402"/>
    </source>
</evidence>
<evidence type="ECO:0000313" key="17">
    <source>
        <dbReference type="EMBL" id="NIK73551.1"/>
    </source>
</evidence>
<dbReference type="Gene3D" id="3.40.50.2020">
    <property type="match status" value="1"/>
</dbReference>
<evidence type="ECO:0000256" key="4">
    <source>
        <dbReference type="ARBA" id="ARBA00008391"/>
    </source>
</evidence>
<dbReference type="CDD" id="cd06223">
    <property type="entry name" value="PRTases_typeI"/>
    <property type="match status" value="1"/>
</dbReference>
<keyword evidence="9 15" id="KW-0479">Metal-binding</keyword>
<evidence type="ECO:0000256" key="2">
    <source>
        <dbReference type="ARBA" id="ARBA00004496"/>
    </source>
</evidence>
<evidence type="ECO:0000256" key="15">
    <source>
        <dbReference type="RuleBase" id="RU364099"/>
    </source>
</evidence>
<organism evidence="17 18">
    <name type="scientific">Thermonema lapsum</name>
    <dbReference type="NCBI Taxonomy" id="28195"/>
    <lineage>
        <taxon>Bacteria</taxon>
        <taxon>Pseudomonadati</taxon>
        <taxon>Bacteroidota</taxon>
        <taxon>Cytophagia</taxon>
        <taxon>Cytophagales</taxon>
        <taxon>Thermonemataceae</taxon>
        <taxon>Thermonema</taxon>
    </lineage>
</organism>
<evidence type="ECO:0000256" key="6">
    <source>
        <dbReference type="ARBA" id="ARBA00022490"/>
    </source>
</evidence>
<dbReference type="GO" id="GO:0006178">
    <property type="term" value="P:guanine salvage"/>
    <property type="evidence" value="ECO:0007669"/>
    <property type="project" value="TreeGrafter"/>
</dbReference>
<evidence type="ECO:0000256" key="7">
    <source>
        <dbReference type="ARBA" id="ARBA00022676"/>
    </source>
</evidence>
<evidence type="ECO:0000313" key="18">
    <source>
        <dbReference type="Proteomes" id="UP000537126"/>
    </source>
</evidence>
<protein>
    <recommendedName>
        <fullName evidence="5 15">Hypoxanthine phosphoribosyltransferase</fullName>
        <ecNumber evidence="5 15">2.4.2.8</ecNumber>
    </recommendedName>
</protein>
<dbReference type="EMBL" id="JAASRN010000001">
    <property type="protein sequence ID" value="NIK73551.1"/>
    <property type="molecule type" value="Genomic_DNA"/>
</dbReference>
<dbReference type="NCBIfam" id="TIGR01203">
    <property type="entry name" value="HGPRTase"/>
    <property type="match status" value="1"/>
</dbReference>
<dbReference type="GO" id="GO:0032264">
    <property type="term" value="P:IMP salvage"/>
    <property type="evidence" value="ECO:0007669"/>
    <property type="project" value="UniProtKB-UniPathway"/>
</dbReference>
<dbReference type="RefSeq" id="WP_166918778.1">
    <property type="nucleotide sequence ID" value="NZ_JAASRN010000001.1"/>
</dbReference>
<comment type="subcellular location">
    <subcellularLocation>
        <location evidence="2 15">Cytoplasm</location>
    </subcellularLocation>
</comment>
<keyword evidence="6 15" id="KW-0963">Cytoplasm</keyword>
<dbReference type="GO" id="GO:0046100">
    <property type="term" value="P:hypoxanthine metabolic process"/>
    <property type="evidence" value="ECO:0007669"/>
    <property type="project" value="TreeGrafter"/>
</dbReference>
<dbReference type="InterPro" id="IPR005904">
    <property type="entry name" value="Hxn_phspho_trans"/>
</dbReference>
<dbReference type="GO" id="GO:0005829">
    <property type="term" value="C:cytosol"/>
    <property type="evidence" value="ECO:0007669"/>
    <property type="project" value="TreeGrafter"/>
</dbReference>
<feature type="domain" description="Phosphoribosyltransferase" evidence="16">
    <location>
        <begin position="20"/>
        <end position="164"/>
    </location>
</feature>
<keyword evidence="11 15" id="KW-0547">Nucleotide-binding</keyword>
<keyword evidence="7 15" id="KW-0328">Glycosyltransferase</keyword>
<evidence type="ECO:0000256" key="1">
    <source>
        <dbReference type="ARBA" id="ARBA00001946"/>
    </source>
</evidence>
<dbReference type="Pfam" id="PF00156">
    <property type="entry name" value="Pribosyltran"/>
    <property type="match status" value="1"/>
</dbReference>
<dbReference type="GO" id="GO:0032263">
    <property type="term" value="P:GMP salvage"/>
    <property type="evidence" value="ECO:0007669"/>
    <property type="project" value="TreeGrafter"/>
</dbReference>
<keyword evidence="12 15" id="KW-0460">Magnesium</keyword>
<keyword evidence="8 15" id="KW-0808">Transferase</keyword>
<dbReference type="PANTHER" id="PTHR43340">
    <property type="entry name" value="HYPOXANTHINE-GUANINE PHOSPHORIBOSYLTRANSFERASE"/>
    <property type="match status" value="1"/>
</dbReference>
<dbReference type="AlphaFoldDB" id="A0A846MQ39"/>
<dbReference type="UniPathway" id="UPA00591">
    <property type="reaction ID" value="UER00648"/>
</dbReference>
<dbReference type="GO" id="GO:0004422">
    <property type="term" value="F:hypoxanthine phosphoribosyltransferase activity"/>
    <property type="evidence" value="ECO:0007669"/>
    <property type="project" value="InterPro"/>
</dbReference>
<dbReference type="EC" id="2.4.2.8" evidence="5 15"/>
<comment type="caution">
    <text evidence="17">The sequence shown here is derived from an EMBL/GenBank/DDBJ whole genome shotgun (WGS) entry which is preliminary data.</text>
</comment>
<evidence type="ECO:0000256" key="3">
    <source>
        <dbReference type="ARBA" id="ARBA00004669"/>
    </source>
</evidence>
<dbReference type="Proteomes" id="UP000537126">
    <property type="component" value="Unassembled WGS sequence"/>
</dbReference>
<dbReference type="InterPro" id="IPR050408">
    <property type="entry name" value="HGPRT"/>
</dbReference>
<sequence length="179" mass="20144">MKKEIQLHNRYFELFLDATTIQDKVKELAEQIKKDYAGKPLVLLCVLSGAFRFAADLARYLDDATEIAFIKVQSYEGIMSSGLVREQLAATVNLSGKHVLLVEDIVDTGTTIHYLMGKLYQKAPASLKVATLLFKPEALKQAVELHYVGFEIPNHFVVGYGLDYEEQGRCLNDLYILKA</sequence>
<dbReference type="SUPFAM" id="SSF53271">
    <property type="entry name" value="PRTase-like"/>
    <property type="match status" value="1"/>
</dbReference>
<evidence type="ECO:0000259" key="16">
    <source>
        <dbReference type="Pfam" id="PF00156"/>
    </source>
</evidence>
<accession>A0A846MQ39</accession>
<reference evidence="17 18" key="1">
    <citation type="submission" date="2020-03" db="EMBL/GenBank/DDBJ databases">
        <title>Genomic Encyclopedia of Type Strains, Phase IV (KMG-IV): sequencing the most valuable type-strain genomes for metagenomic binning, comparative biology and taxonomic classification.</title>
        <authorList>
            <person name="Goeker M."/>
        </authorList>
    </citation>
    <scope>NUCLEOTIDE SEQUENCE [LARGE SCALE GENOMIC DNA]</scope>
    <source>
        <strain evidence="17 18">DSM 5718</strain>
    </source>
</reference>
<dbReference type="GO" id="GO:0000287">
    <property type="term" value="F:magnesium ion binding"/>
    <property type="evidence" value="ECO:0007669"/>
    <property type="project" value="TreeGrafter"/>
</dbReference>
<comment type="cofactor">
    <cofactor evidence="1 15">
        <name>Mg(2+)</name>
        <dbReference type="ChEBI" id="CHEBI:18420"/>
    </cofactor>
</comment>
<dbReference type="InterPro" id="IPR029057">
    <property type="entry name" value="PRTase-like"/>
</dbReference>
<name>A0A846MQ39_9BACT</name>
<keyword evidence="18" id="KW-1185">Reference proteome</keyword>
<evidence type="ECO:0000256" key="10">
    <source>
        <dbReference type="ARBA" id="ARBA00022726"/>
    </source>
</evidence>
<dbReference type="InterPro" id="IPR000836">
    <property type="entry name" value="PRTase_dom"/>
</dbReference>
<evidence type="ECO:0000256" key="13">
    <source>
        <dbReference type="ARBA" id="ARBA00048811"/>
    </source>
</evidence>
<comment type="similarity">
    <text evidence="4 15">Belongs to the purine/pyrimidine phosphoribosyltransferase family.</text>
</comment>
<comment type="catalytic activity">
    <reaction evidence="14">
        <text>IMP + diphosphate = hypoxanthine + 5-phospho-alpha-D-ribose 1-diphosphate</text>
        <dbReference type="Rhea" id="RHEA:17973"/>
        <dbReference type="ChEBI" id="CHEBI:17368"/>
        <dbReference type="ChEBI" id="CHEBI:33019"/>
        <dbReference type="ChEBI" id="CHEBI:58017"/>
        <dbReference type="ChEBI" id="CHEBI:58053"/>
        <dbReference type="EC" id="2.4.2.8"/>
    </reaction>
    <physiologicalReaction direction="right-to-left" evidence="14">
        <dbReference type="Rhea" id="RHEA:17975"/>
    </physiologicalReaction>
</comment>
<proteinExistence type="inferred from homology"/>
<comment type="pathway">
    <text evidence="3 15">Purine metabolism; IMP biosynthesis via salvage pathway; IMP from hypoxanthine: step 1/1.</text>
</comment>
<evidence type="ECO:0000256" key="5">
    <source>
        <dbReference type="ARBA" id="ARBA00011895"/>
    </source>
</evidence>